<reference evidence="1 2" key="2">
    <citation type="journal article" date="2019" name="G3 (Bethesda)">
        <title>Hybrid Assembly of the Genome of the Entomopathogenic Nematode Steinernema carpocapsae Identifies the X-Chromosome.</title>
        <authorList>
            <person name="Serra L."/>
            <person name="Macchietto M."/>
            <person name="Macias-Munoz A."/>
            <person name="McGill C.J."/>
            <person name="Rodriguez I.M."/>
            <person name="Rodriguez B."/>
            <person name="Murad R."/>
            <person name="Mortazavi A."/>
        </authorList>
    </citation>
    <scope>NUCLEOTIDE SEQUENCE [LARGE SCALE GENOMIC DNA]</scope>
    <source>
        <strain evidence="1 2">ALL</strain>
    </source>
</reference>
<evidence type="ECO:0000313" key="2">
    <source>
        <dbReference type="Proteomes" id="UP000298663"/>
    </source>
</evidence>
<dbReference type="EMBL" id="AZBU02000001">
    <property type="protein sequence ID" value="TMS34676.1"/>
    <property type="molecule type" value="Genomic_DNA"/>
</dbReference>
<proteinExistence type="predicted"/>
<protein>
    <submittedName>
        <fullName evidence="1">Uncharacterized protein</fullName>
    </submittedName>
</protein>
<keyword evidence="2" id="KW-1185">Reference proteome</keyword>
<evidence type="ECO:0000313" key="1">
    <source>
        <dbReference type="EMBL" id="TMS34676.1"/>
    </source>
</evidence>
<accession>A0A4U8UNY0</accession>
<organism evidence="1 2">
    <name type="scientific">Steinernema carpocapsae</name>
    <name type="common">Entomopathogenic nematode</name>
    <dbReference type="NCBI Taxonomy" id="34508"/>
    <lineage>
        <taxon>Eukaryota</taxon>
        <taxon>Metazoa</taxon>
        <taxon>Ecdysozoa</taxon>
        <taxon>Nematoda</taxon>
        <taxon>Chromadorea</taxon>
        <taxon>Rhabditida</taxon>
        <taxon>Tylenchina</taxon>
        <taxon>Panagrolaimomorpha</taxon>
        <taxon>Strongyloidoidea</taxon>
        <taxon>Steinernematidae</taxon>
        <taxon>Steinernema</taxon>
    </lineage>
</organism>
<dbReference type="Proteomes" id="UP000298663">
    <property type="component" value="Unassembled WGS sequence"/>
</dbReference>
<comment type="caution">
    <text evidence="1">The sequence shown here is derived from an EMBL/GenBank/DDBJ whole genome shotgun (WGS) entry which is preliminary data.</text>
</comment>
<sequence>MDLRPVEDKPENGAMTRNQSPYFIVVVFGRPFLQHFVVNEVDCGGKGRFIGTTDSLFDTILFDTILRHNLSRAHLRFNLYIKTDVGSDVTAPTDNRNSDHAPNLSLFINN</sequence>
<gene>
    <name evidence="1" type="ORF">L596_002215</name>
</gene>
<name>A0A4U8UNY0_STECR</name>
<dbReference type="AlphaFoldDB" id="A0A4U8UNY0"/>
<reference evidence="1 2" key="1">
    <citation type="journal article" date="2015" name="Genome Biol.">
        <title>Comparative genomics of Steinernema reveals deeply conserved gene regulatory networks.</title>
        <authorList>
            <person name="Dillman A.R."/>
            <person name="Macchietto M."/>
            <person name="Porter C.F."/>
            <person name="Rogers A."/>
            <person name="Williams B."/>
            <person name="Antoshechkin I."/>
            <person name="Lee M.M."/>
            <person name="Goodwin Z."/>
            <person name="Lu X."/>
            <person name="Lewis E.E."/>
            <person name="Goodrich-Blair H."/>
            <person name="Stock S.P."/>
            <person name="Adams B.J."/>
            <person name="Sternberg P.W."/>
            <person name="Mortazavi A."/>
        </authorList>
    </citation>
    <scope>NUCLEOTIDE SEQUENCE [LARGE SCALE GENOMIC DNA]</scope>
    <source>
        <strain evidence="1 2">ALL</strain>
    </source>
</reference>